<keyword evidence="2" id="KW-0496">Mitochondrion</keyword>
<dbReference type="EMBL" id="KZ679720">
    <property type="protein sequence ID" value="PTB47481.1"/>
    <property type="molecule type" value="Genomic_DNA"/>
</dbReference>
<accession>A0A2T3ZRS0</accession>
<sequence length="57" mass="6688">MINEVLKEYIDKFVIVYLDDILIYSDTLEELHVAKKLRLFALHTSQLCLAFFLLATI</sequence>
<dbReference type="GeneID" id="36620548"/>
<evidence type="ECO:0000313" key="4">
    <source>
        <dbReference type="Proteomes" id="UP000241690"/>
    </source>
</evidence>
<evidence type="ECO:0000256" key="1">
    <source>
        <dbReference type="ARBA" id="ARBA00004173"/>
    </source>
</evidence>
<dbReference type="InterPro" id="IPR043502">
    <property type="entry name" value="DNA/RNA_pol_sf"/>
</dbReference>
<name>A0A2T3ZRS0_TRIHA</name>
<dbReference type="Gene3D" id="3.30.70.270">
    <property type="match status" value="1"/>
</dbReference>
<reference evidence="3 4" key="1">
    <citation type="submission" date="2016-07" db="EMBL/GenBank/DDBJ databases">
        <title>Multiple horizontal gene transfer events from other fungi enriched the ability of initially mycotrophic Trichoderma (Ascomycota) to feed on dead plant biomass.</title>
        <authorList>
            <consortium name="DOE Joint Genome Institute"/>
            <person name="Aerts A."/>
            <person name="Atanasova L."/>
            <person name="Chenthamara K."/>
            <person name="Zhang J."/>
            <person name="Grujic M."/>
            <person name="Henrissat B."/>
            <person name="Kuo A."/>
            <person name="Salamov A."/>
            <person name="Lipzen A."/>
            <person name="Labutti K."/>
            <person name="Barry K."/>
            <person name="Miao Y."/>
            <person name="Rahimi M.J."/>
            <person name="Shen Q."/>
            <person name="Grigoriev I.V."/>
            <person name="Kubicek C.P."/>
            <person name="Druzhinina I.S."/>
        </authorList>
    </citation>
    <scope>NUCLEOTIDE SEQUENCE [LARGE SCALE GENOMIC DNA]</scope>
    <source>
        <strain evidence="3 4">CBS 226.95</strain>
    </source>
</reference>
<gene>
    <name evidence="3" type="ORF">M431DRAFT_11713</name>
</gene>
<dbReference type="SUPFAM" id="SSF56672">
    <property type="entry name" value="DNA/RNA polymerases"/>
    <property type="match status" value="1"/>
</dbReference>
<evidence type="ECO:0000256" key="2">
    <source>
        <dbReference type="ARBA" id="ARBA00023128"/>
    </source>
</evidence>
<dbReference type="InterPro" id="IPR043128">
    <property type="entry name" value="Rev_trsase/Diguanyl_cyclase"/>
</dbReference>
<organism evidence="3 4">
    <name type="scientific">Trichoderma harzianum CBS 226.95</name>
    <dbReference type="NCBI Taxonomy" id="983964"/>
    <lineage>
        <taxon>Eukaryota</taxon>
        <taxon>Fungi</taxon>
        <taxon>Dikarya</taxon>
        <taxon>Ascomycota</taxon>
        <taxon>Pezizomycotina</taxon>
        <taxon>Sordariomycetes</taxon>
        <taxon>Hypocreomycetidae</taxon>
        <taxon>Hypocreales</taxon>
        <taxon>Hypocreaceae</taxon>
        <taxon>Trichoderma</taxon>
    </lineage>
</organism>
<keyword evidence="4" id="KW-1185">Reference proteome</keyword>
<comment type="subcellular location">
    <subcellularLocation>
        <location evidence="1">Mitochondrion</location>
    </subcellularLocation>
</comment>
<evidence type="ECO:0000313" key="3">
    <source>
        <dbReference type="EMBL" id="PTB47481.1"/>
    </source>
</evidence>
<dbReference type="GO" id="GO:0005739">
    <property type="term" value="C:mitochondrion"/>
    <property type="evidence" value="ECO:0007669"/>
    <property type="project" value="UniProtKB-SubCell"/>
</dbReference>
<dbReference type="RefSeq" id="XP_024767158.1">
    <property type="nucleotide sequence ID" value="XM_024911989.1"/>
</dbReference>
<proteinExistence type="predicted"/>
<dbReference type="Proteomes" id="UP000241690">
    <property type="component" value="Unassembled WGS sequence"/>
</dbReference>
<dbReference type="AlphaFoldDB" id="A0A2T3ZRS0"/>
<evidence type="ECO:0008006" key="5">
    <source>
        <dbReference type="Google" id="ProtNLM"/>
    </source>
</evidence>
<protein>
    <recommendedName>
        <fullName evidence="5">Reverse transcriptase domain-containing protein</fullName>
    </recommendedName>
</protein>